<dbReference type="Proteomes" id="UP000431913">
    <property type="component" value="Unassembled WGS sequence"/>
</dbReference>
<sequence length="68" mass="7047">MKQSPKVAGIGKECVACGCCTAVCPRDALYIASGVTARLDEDKCVGCGKCTKVCPADVISIIERRAAL</sequence>
<dbReference type="Pfam" id="PF00037">
    <property type="entry name" value="Fer4"/>
    <property type="match status" value="1"/>
</dbReference>
<keyword evidence="2" id="KW-0479">Metal-binding</keyword>
<dbReference type="PROSITE" id="PS00198">
    <property type="entry name" value="4FE4S_FER_1"/>
    <property type="match status" value="1"/>
</dbReference>
<dbReference type="Proteomes" id="UP000053433">
    <property type="component" value="Unassembled WGS sequence"/>
</dbReference>
<dbReference type="InterPro" id="IPR050572">
    <property type="entry name" value="Fe-S_Ferredoxin"/>
</dbReference>
<dbReference type="SUPFAM" id="SSF54862">
    <property type="entry name" value="4Fe-4S ferredoxins"/>
    <property type="match status" value="1"/>
</dbReference>
<gene>
    <name evidence="6" type="ORF">ASJ35_17600</name>
    <name evidence="7" type="ORF">FYJ76_03480</name>
</gene>
<dbReference type="EMBL" id="VUNJ01000003">
    <property type="protein sequence ID" value="MST91005.1"/>
    <property type="molecule type" value="Genomic_DNA"/>
</dbReference>
<evidence type="ECO:0000259" key="5">
    <source>
        <dbReference type="PROSITE" id="PS51379"/>
    </source>
</evidence>
<reference evidence="6 8" key="1">
    <citation type="submission" date="2015-10" db="EMBL/GenBank/DDBJ databases">
        <title>A novel member of the family Ruminococcaceae isolated from human faeces.</title>
        <authorList>
            <person name="Shkoporov A.N."/>
            <person name="Chaplin A.V."/>
            <person name="Motuzova O.V."/>
            <person name="Kafarskaia L.I."/>
            <person name="Efimov B.A."/>
        </authorList>
    </citation>
    <scope>NUCLEOTIDE SEQUENCE [LARGE SCALE GENOMIC DNA]</scope>
    <source>
        <strain evidence="6 8">668</strain>
    </source>
</reference>
<dbReference type="PROSITE" id="PS51379">
    <property type="entry name" value="4FE4S_FER_2"/>
    <property type="match status" value="2"/>
</dbReference>
<dbReference type="PANTHER" id="PTHR43687">
    <property type="entry name" value="ADENYLYLSULFATE REDUCTASE, BETA SUBUNIT"/>
    <property type="match status" value="1"/>
</dbReference>
<dbReference type="InterPro" id="IPR017896">
    <property type="entry name" value="4Fe4S_Fe-S-bd"/>
</dbReference>
<evidence type="ECO:0000313" key="9">
    <source>
        <dbReference type="Proteomes" id="UP000431913"/>
    </source>
</evidence>
<evidence type="ECO:0000256" key="2">
    <source>
        <dbReference type="ARBA" id="ARBA00022723"/>
    </source>
</evidence>
<feature type="domain" description="4Fe-4S ferredoxin-type" evidence="5">
    <location>
        <begin position="35"/>
        <end position="64"/>
    </location>
</feature>
<dbReference type="GO" id="GO:0046872">
    <property type="term" value="F:metal ion binding"/>
    <property type="evidence" value="ECO:0007669"/>
    <property type="project" value="UniProtKB-KW"/>
</dbReference>
<accession>A0A0W7TLS6</accession>
<evidence type="ECO:0000256" key="4">
    <source>
        <dbReference type="ARBA" id="ARBA00023014"/>
    </source>
</evidence>
<evidence type="ECO:0000256" key="1">
    <source>
        <dbReference type="ARBA" id="ARBA00022485"/>
    </source>
</evidence>
<keyword evidence="4" id="KW-0411">Iron-sulfur</keyword>
<dbReference type="InterPro" id="IPR017900">
    <property type="entry name" value="4Fe4S_Fe_S_CS"/>
</dbReference>
<dbReference type="PANTHER" id="PTHR43687:SF1">
    <property type="entry name" value="FERREDOXIN III"/>
    <property type="match status" value="1"/>
</dbReference>
<dbReference type="EMBL" id="LMUA01000045">
    <property type="protein sequence ID" value="KUE74740.1"/>
    <property type="molecule type" value="Genomic_DNA"/>
</dbReference>
<keyword evidence="3" id="KW-0408">Iron</keyword>
<dbReference type="AlphaFoldDB" id="A0A0W7TLS6"/>
<comment type="caution">
    <text evidence="6">The sequence shown here is derived from an EMBL/GenBank/DDBJ whole genome shotgun (WGS) entry which is preliminary data.</text>
</comment>
<evidence type="ECO:0000313" key="8">
    <source>
        <dbReference type="Proteomes" id="UP000053433"/>
    </source>
</evidence>
<evidence type="ECO:0000313" key="6">
    <source>
        <dbReference type="EMBL" id="KUE74740.1"/>
    </source>
</evidence>
<proteinExistence type="predicted"/>
<feature type="domain" description="4Fe-4S ferredoxin-type" evidence="5">
    <location>
        <begin position="3"/>
        <end position="34"/>
    </location>
</feature>
<keyword evidence="1" id="KW-0004">4Fe-4S</keyword>
<dbReference type="Gene3D" id="3.30.70.20">
    <property type="match status" value="1"/>
</dbReference>
<evidence type="ECO:0000313" key="7">
    <source>
        <dbReference type="EMBL" id="MST91005.1"/>
    </source>
</evidence>
<evidence type="ECO:0000256" key="3">
    <source>
        <dbReference type="ARBA" id="ARBA00023004"/>
    </source>
</evidence>
<name>A0A0W7TLS6_9FIRM</name>
<dbReference type="GO" id="GO:0051539">
    <property type="term" value="F:4 iron, 4 sulfur cluster binding"/>
    <property type="evidence" value="ECO:0007669"/>
    <property type="project" value="UniProtKB-KW"/>
</dbReference>
<protein>
    <submittedName>
        <fullName evidence="7">4Fe-4S dicluster domain-containing protein</fullName>
    </submittedName>
    <submittedName>
        <fullName evidence="6">Ferredoxin</fullName>
    </submittedName>
</protein>
<reference evidence="7 9" key="2">
    <citation type="submission" date="2019-08" db="EMBL/GenBank/DDBJ databases">
        <title>In-depth cultivation of the pig gut microbiome towards novel bacterial diversity and tailored functional studies.</title>
        <authorList>
            <person name="Wylensek D."/>
            <person name="Hitch T.C.A."/>
            <person name="Clavel T."/>
        </authorList>
    </citation>
    <scope>NUCLEOTIDE SEQUENCE [LARGE SCALE GENOMIC DNA]</scope>
    <source>
        <strain evidence="7 9">WCA3-601-WT-6J</strain>
    </source>
</reference>
<dbReference type="Pfam" id="PF12800">
    <property type="entry name" value="Fer4_4"/>
    <property type="match status" value="1"/>
</dbReference>
<dbReference type="RefSeq" id="WP_058723955.1">
    <property type="nucleotide sequence ID" value="NZ_JAETPD010000049.1"/>
</dbReference>
<organism evidence="6 8">
    <name type="scientific">Ruthenibacterium lactatiformans</name>
    <dbReference type="NCBI Taxonomy" id="1550024"/>
    <lineage>
        <taxon>Bacteria</taxon>
        <taxon>Bacillati</taxon>
        <taxon>Bacillota</taxon>
        <taxon>Clostridia</taxon>
        <taxon>Eubacteriales</taxon>
        <taxon>Oscillospiraceae</taxon>
        <taxon>Ruthenibacterium</taxon>
    </lineage>
</organism>